<dbReference type="GO" id="GO:0045892">
    <property type="term" value="P:negative regulation of DNA-templated transcription"/>
    <property type="evidence" value="ECO:0007669"/>
    <property type="project" value="TreeGrafter"/>
</dbReference>
<evidence type="ECO:0000259" key="5">
    <source>
        <dbReference type="PROSITE" id="PS51078"/>
    </source>
</evidence>
<dbReference type="InterPro" id="IPR014757">
    <property type="entry name" value="Tscrpt_reg_IclR_C"/>
</dbReference>
<dbReference type="RefSeq" id="WP_131123764.1">
    <property type="nucleotide sequence ID" value="NZ_SIXH01000121.1"/>
</dbReference>
<sequence>MTTTFDRGLALLHAVLAAELGPAGYPGNAHLAEQVGLDQTQVSRMLKDLAAVQLVERDEQIRGWRVGPMYFALAEAAGDRQLLVAARPLLRGLVARWHEPAWLSVRSQDTALTVEAQLSHWSSNVAANLGARLPIWCTGAGRALLLDHSEAELGRLLTDVDFIGGGPRAARDTAALARYNAVARAAGVVIADREFEHDVVDFSAPVRDESGSIVAAVSLAVPRFRLADRAADVAASVREAAQALEVRAASRAERTGDRPGP</sequence>
<dbReference type="InterPro" id="IPR050707">
    <property type="entry name" value="HTH_MetabolicPath_Reg"/>
</dbReference>
<dbReference type="GO" id="GO:0003677">
    <property type="term" value="F:DNA binding"/>
    <property type="evidence" value="ECO:0007669"/>
    <property type="project" value="UniProtKB-KW"/>
</dbReference>
<keyword evidence="1" id="KW-0805">Transcription regulation</keyword>
<evidence type="ECO:0000256" key="2">
    <source>
        <dbReference type="ARBA" id="ARBA00023125"/>
    </source>
</evidence>
<dbReference type="PANTHER" id="PTHR30136">
    <property type="entry name" value="HELIX-TURN-HELIX TRANSCRIPTIONAL REGULATOR, ICLR FAMILY"/>
    <property type="match status" value="1"/>
</dbReference>
<dbReference type="SMART" id="SM00346">
    <property type="entry name" value="HTH_ICLR"/>
    <property type="match status" value="1"/>
</dbReference>
<feature type="domain" description="IclR-ED" evidence="5">
    <location>
        <begin position="69"/>
        <end position="250"/>
    </location>
</feature>
<evidence type="ECO:0000256" key="1">
    <source>
        <dbReference type="ARBA" id="ARBA00023015"/>
    </source>
</evidence>
<proteinExistence type="predicted"/>
<name>A0A4Q9HWQ5_STRKA</name>
<dbReference type="Proteomes" id="UP000292452">
    <property type="component" value="Unassembled WGS sequence"/>
</dbReference>
<dbReference type="PROSITE" id="PS51077">
    <property type="entry name" value="HTH_ICLR"/>
    <property type="match status" value="1"/>
</dbReference>
<evidence type="ECO:0000259" key="4">
    <source>
        <dbReference type="PROSITE" id="PS51077"/>
    </source>
</evidence>
<dbReference type="PROSITE" id="PS51078">
    <property type="entry name" value="ICLR_ED"/>
    <property type="match status" value="1"/>
</dbReference>
<dbReference type="GO" id="GO:0003700">
    <property type="term" value="F:DNA-binding transcription factor activity"/>
    <property type="evidence" value="ECO:0007669"/>
    <property type="project" value="TreeGrafter"/>
</dbReference>
<dbReference type="InterPro" id="IPR036390">
    <property type="entry name" value="WH_DNA-bd_sf"/>
</dbReference>
<dbReference type="PANTHER" id="PTHR30136:SF24">
    <property type="entry name" value="HTH-TYPE TRANSCRIPTIONAL REPRESSOR ALLR"/>
    <property type="match status" value="1"/>
</dbReference>
<dbReference type="Pfam" id="PF09339">
    <property type="entry name" value="HTH_IclR"/>
    <property type="match status" value="1"/>
</dbReference>
<dbReference type="Gene3D" id="1.10.10.10">
    <property type="entry name" value="Winged helix-like DNA-binding domain superfamily/Winged helix DNA-binding domain"/>
    <property type="match status" value="1"/>
</dbReference>
<gene>
    <name evidence="6" type="ORF">EYS09_15980</name>
</gene>
<evidence type="ECO:0000256" key="3">
    <source>
        <dbReference type="ARBA" id="ARBA00023163"/>
    </source>
</evidence>
<dbReference type="AlphaFoldDB" id="A0A4Q9HWQ5"/>
<reference evidence="6 7" key="1">
    <citation type="submission" date="2019-02" db="EMBL/GenBank/DDBJ databases">
        <title>Draft Genome Sequence of Streptomyces sp. AM-2504, identified by 16S rRNA comparative analysis as a Streptomyces Kasugaensis strain.</title>
        <authorList>
            <person name="Napolioni V."/>
            <person name="Giuliodori A.M."/>
            <person name="Spurio R."/>
            <person name="Fabbretti A."/>
        </authorList>
    </citation>
    <scope>NUCLEOTIDE SEQUENCE [LARGE SCALE GENOMIC DNA]</scope>
    <source>
        <strain evidence="6 7">AM-2504</strain>
    </source>
</reference>
<keyword evidence="7" id="KW-1185">Reference proteome</keyword>
<dbReference type="InterPro" id="IPR036388">
    <property type="entry name" value="WH-like_DNA-bd_sf"/>
</dbReference>
<evidence type="ECO:0000313" key="6">
    <source>
        <dbReference type="EMBL" id="TBO58710.1"/>
    </source>
</evidence>
<dbReference type="Pfam" id="PF01614">
    <property type="entry name" value="IclR_C"/>
    <property type="match status" value="1"/>
</dbReference>
<keyword evidence="3" id="KW-0804">Transcription</keyword>
<dbReference type="InterPro" id="IPR029016">
    <property type="entry name" value="GAF-like_dom_sf"/>
</dbReference>
<dbReference type="Gene3D" id="3.30.450.40">
    <property type="match status" value="1"/>
</dbReference>
<keyword evidence="2" id="KW-0238">DNA-binding</keyword>
<dbReference type="EMBL" id="SIXH01000121">
    <property type="protein sequence ID" value="TBO58710.1"/>
    <property type="molecule type" value="Genomic_DNA"/>
</dbReference>
<accession>A0A4Q9HWQ5</accession>
<evidence type="ECO:0008006" key="8">
    <source>
        <dbReference type="Google" id="ProtNLM"/>
    </source>
</evidence>
<feature type="domain" description="HTH iclR-type" evidence="4">
    <location>
        <begin position="2"/>
        <end position="68"/>
    </location>
</feature>
<comment type="caution">
    <text evidence="6">The sequence shown here is derived from an EMBL/GenBank/DDBJ whole genome shotgun (WGS) entry which is preliminary data.</text>
</comment>
<dbReference type="SUPFAM" id="SSF46785">
    <property type="entry name" value="Winged helix' DNA-binding domain"/>
    <property type="match status" value="1"/>
</dbReference>
<organism evidence="6 7">
    <name type="scientific">Streptomyces kasugaensis</name>
    <dbReference type="NCBI Taxonomy" id="1946"/>
    <lineage>
        <taxon>Bacteria</taxon>
        <taxon>Bacillati</taxon>
        <taxon>Actinomycetota</taxon>
        <taxon>Actinomycetes</taxon>
        <taxon>Kitasatosporales</taxon>
        <taxon>Streptomycetaceae</taxon>
        <taxon>Streptomyces</taxon>
    </lineage>
</organism>
<evidence type="ECO:0000313" key="7">
    <source>
        <dbReference type="Proteomes" id="UP000292452"/>
    </source>
</evidence>
<dbReference type="InterPro" id="IPR005471">
    <property type="entry name" value="Tscrpt_reg_IclR_N"/>
</dbReference>
<protein>
    <recommendedName>
        <fullName evidence="8">IclR family transcriptional regulator</fullName>
    </recommendedName>
</protein>
<dbReference type="SUPFAM" id="SSF55781">
    <property type="entry name" value="GAF domain-like"/>
    <property type="match status" value="1"/>
</dbReference>